<gene>
    <name evidence="2" type="ordered locus">Cpin_4179</name>
</gene>
<keyword evidence="1" id="KW-0812">Transmembrane</keyword>
<evidence type="ECO:0000256" key="1">
    <source>
        <dbReference type="SAM" id="Phobius"/>
    </source>
</evidence>
<sequence>MHAAGTFYKASGLIKPKRLFLSLFGGISLSVLIGWLFYFLTNFISFVYLNFILLFGVLCASIVAFTLLRLFSKSRHHVLNVSLAALFCYLAWSAQWTFYNQQWNSGYSFLEGVFNPFATFEIIARRIVQIDTDHFNRAAGRFPFSGGLTGFFYVIEFIAFMLPVKFLLEDKQYYCEGCDRFYDQKDAFVTETGSFFSILGGAGENHVYNFLPEVSYYSKLAPIYARTREIVKVSIHYCPKCLDNNIISVSAFEQQPDSDNQNKAPLTNEIEITRGMYIEKDTAHLLIRKFA</sequence>
<keyword evidence="1" id="KW-1133">Transmembrane helix</keyword>
<feature type="transmembrane region" description="Helical" evidence="1">
    <location>
        <begin position="78"/>
        <end position="99"/>
    </location>
</feature>
<organism evidence="2 3">
    <name type="scientific">Chitinophaga pinensis (strain ATCC 43595 / DSM 2588 / LMG 13176 / NBRC 15968 / NCIMB 11800 / UQM 2034)</name>
    <dbReference type="NCBI Taxonomy" id="485918"/>
    <lineage>
        <taxon>Bacteria</taxon>
        <taxon>Pseudomonadati</taxon>
        <taxon>Bacteroidota</taxon>
        <taxon>Chitinophagia</taxon>
        <taxon>Chitinophagales</taxon>
        <taxon>Chitinophagaceae</taxon>
        <taxon>Chitinophaga</taxon>
    </lineage>
</organism>
<feature type="transmembrane region" description="Helical" evidence="1">
    <location>
        <begin position="46"/>
        <end position="71"/>
    </location>
</feature>
<dbReference type="KEGG" id="cpi:Cpin_4179"/>
<proteinExistence type="predicted"/>
<reference evidence="3" key="1">
    <citation type="submission" date="2009-08" db="EMBL/GenBank/DDBJ databases">
        <title>The complete genome of Chitinophaga pinensis DSM 2588.</title>
        <authorList>
            <consortium name="US DOE Joint Genome Institute (JGI-PGF)"/>
            <person name="Lucas S."/>
            <person name="Copeland A."/>
            <person name="Lapidus A."/>
            <person name="Glavina del Rio T."/>
            <person name="Dalin E."/>
            <person name="Tice H."/>
            <person name="Bruce D."/>
            <person name="Goodwin L."/>
            <person name="Pitluck S."/>
            <person name="Kyrpides N."/>
            <person name="Mavromatis K."/>
            <person name="Ivanova N."/>
            <person name="Mikhailova N."/>
            <person name="Sims D."/>
            <person name="Meinche L."/>
            <person name="Brettin T."/>
            <person name="Detter J.C."/>
            <person name="Han C."/>
            <person name="Larimer F."/>
            <person name="Land M."/>
            <person name="Hauser L."/>
            <person name="Markowitz V."/>
            <person name="Cheng J.-F."/>
            <person name="Hugenholtz P."/>
            <person name="Woyke T."/>
            <person name="Wu D."/>
            <person name="Spring S."/>
            <person name="Klenk H.-P."/>
            <person name="Eisen J.A."/>
        </authorList>
    </citation>
    <scope>NUCLEOTIDE SEQUENCE [LARGE SCALE GENOMIC DNA]</scope>
    <source>
        <strain evidence="3">ATCC 43595 / DSM 2588 / LMG 13176 / NBRC 15968 / NCIMB 11800 / UQM 2034</strain>
    </source>
</reference>
<feature type="transmembrane region" description="Helical" evidence="1">
    <location>
        <begin position="19"/>
        <end position="40"/>
    </location>
</feature>
<accession>A0A979G6C5</accession>
<protein>
    <submittedName>
        <fullName evidence="2">Uncharacterized protein</fullName>
    </submittedName>
</protein>
<feature type="transmembrane region" description="Helical" evidence="1">
    <location>
        <begin position="142"/>
        <end position="162"/>
    </location>
</feature>
<reference evidence="2 3" key="2">
    <citation type="journal article" date="2010" name="Stand. Genomic Sci.">
        <title>Complete genome sequence of Chitinophaga pinensis type strain (UQM 2034).</title>
        <authorList>
            <person name="Glavina Del Rio T."/>
            <person name="Abt B."/>
            <person name="Spring S."/>
            <person name="Lapidus A."/>
            <person name="Nolan M."/>
            <person name="Tice H."/>
            <person name="Copeland A."/>
            <person name="Cheng J.F."/>
            <person name="Chen F."/>
            <person name="Bruce D."/>
            <person name="Goodwin L."/>
            <person name="Pitluck S."/>
            <person name="Ivanova N."/>
            <person name="Mavromatis K."/>
            <person name="Mikhailova N."/>
            <person name="Pati A."/>
            <person name="Chen A."/>
            <person name="Palaniappan K."/>
            <person name="Land M."/>
            <person name="Hauser L."/>
            <person name="Chang Y.J."/>
            <person name="Jeffries C.D."/>
            <person name="Chain P."/>
            <person name="Saunders E."/>
            <person name="Detter J.C."/>
            <person name="Brettin T."/>
            <person name="Rohde M."/>
            <person name="Goker M."/>
            <person name="Bristow J."/>
            <person name="Eisen J.A."/>
            <person name="Markowitz V."/>
            <person name="Hugenholtz P."/>
            <person name="Kyrpides N.C."/>
            <person name="Klenk H.P."/>
            <person name="Lucas S."/>
        </authorList>
    </citation>
    <scope>NUCLEOTIDE SEQUENCE [LARGE SCALE GENOMIC DNA]</scope>
    <source>
        <strain evidence="3">ATCC 43595 / DSM 2588 / LMG 13176 / NBRC 15968 / NCIMB 11800 / UQM 2034</strain>
    </source>
</reference>
<evidence type="ECO:0000313" key="2">
    <source>
        <dbReference type="EMBL" id="ACU61636.1"/>
    </source>
</evidence>
<keyword evidence="1" id="KW-0472">Membrane</keyword>
<dbReference type="AlphaFoldDB" id="A0A979G6C5"/>
<name>A0A979G6C5_CHIPD</name>
<dbReference type="EMBL" id="CP001699">
    <property type="protein sequence ID" value="ACU61636.1"/>
    <property type="molecule type" value="Genomic_DNA"/>
</dbReference>
<dbReference type="Proteomes" id="UP000002215">
    <property type="component" value="Chromosome"/>
</dbReference>
<evidence type="ECO:0000313" key="3">
    <source>
        <dbReference type="Proteomes" id="UP000002215"/>
    </source>
</evidence>